<reference evidence="2 3" key="1">
    <citation type="submission" date="2016-10" db="EMBL/GenBank/DDBJ databases">
        <authorList>
            <person name="de Groot N.N."/>
        </authorList>
    </citation>
    <scope>NUCLEOTIDE SEQUENCE [LARGE SCALE GENOMIC DNA]</scope>
    <source>
        <strain evidence="2 3">CGMCC 1.9156</strain>
    </source>
</reference>
<dbReference type="InterPro" id="IPR029044">
    <property type="entry name" value="Nucleotide-diphossugar_trans"/>
</dbReference>
<dbReference type="GO" id="GO:0016758">
    <property type="term" value="F:hexosyltransferase activity"/>
    <property type="evidence" value="ECO:0007669"/>
    <property type="project" value="UniProtKB-ARBA"/>
</dbReference>
<dbReference type="Pfam" id="PF00535">
    <property type="entry name" value="Glycos_transf_2"/>
    <property type="match status" value="1"/>
</dbReference>
<accession>A0A1I2GUR1</accession>
<proteinExistence type="predicted"/>
<dbReference type="Proteomes" id="UP000198964">
    <property type="component" value="Unassembled WGS sequence"/>
</dbReference>
<dbReference type="EMBL" id="FONW01000003">
    <property type="protein sequence ID" value="SFF21182.1"/>
    <property type="molecule type" value="Genomic_DNA"/>
</dbReference>
<organism evidence="2 3">
    <name type="scientific">Sunxiuqinia elliptica</name>
    <dbReference type="NCBI Taxonomy" id="655355"/>
    <lineage>
        <taxon>Bacteria</taxon>
        <taxon>Pseudomonadati</taxon>
        <taxon>Bacteroidota</taxon>
        <taxon>Bacteroidia</taxon>
        <taxon>Marinilabiliales</taxon>
        <taxon>Prolixibacteraceae</taxon>
        <taxon>Sunxiuqinia</taxon>
    </lineage>
</organism>
<evidence type="ECO:0000259" key="1">
    <source>
        <dbReference type="Pfam" id="PF00535"/>
    </source>
</evidence>
<keyword evidence="3" id="KW-1185">Reference proteome</keyword>
<evidence type="ECO:0000313" key="3">
    <source>
        <dbReference type="Proteomes" id="UP000198964"/>
    </source>
</evidence>
<evidence type="ECO:0000313" key="2">
    <source>
        <dbReference type="EMBL" id="SFF21182.1"/>
    </source>
</evidence>
<dbReference type="PANTHER" id="PTHR22916:SF3">
    <property type="entry name" value="UDP-GLCNAC:BETAGAL BETA-1,3-N-ACETYLGLUCOSAMINYLTRANSFERASE-LIKE PROTEIN 1"/>
    <property type="match status" value="1"/>
</dbReference>
<dbReference type="AlphaFoldDB" id="A0A1I2GUR1"/>
<feature type="domain" description="Glycosyltransferase 2-like" evidence="1">
    <location>
        <begin position="8"/>
        <end position="170"/>
    </location>
</feature>
<dbReference type="STRING" id="655355.SAMN05216283_103134"/>
<gene>
    <name evidence="2" type="ORF">SAMN05216283_103134</name>
</gene>
<dbReference type="RefSeq" id="WP_093919561.1">
    <property type="nucleotide sequence ID" value="NZ_FONW01000003.1"/>
</dbReference>
<dbReference type="PANTHER" id="PTHR22916">
    <property type="entry name" value="GLYCOSYLTRANSFERASE"/>
    <property type="match status" value="1"/>
</dbReference>
<keyword evidence="2" id="KW-0808">Transferase</keyword>
<dbReference type="Gene3D" id="3.90.550.10">
    <property type="entry name" value="Spore Coat Polysaccharide Biosynthesis Protein SpsA, Chain A"/>
    <property type="match status" value="1"/>
</dbReference>
<dbReference type="SUPFAM" id="SSF53448">
    <property type="entry name" value="Nucleotide-diphospho-sugar transferases"/>
    <property type="match status" value="1"/>
</dbReference>
<dbReference type="InterPro" id="IPR001173">
    <property type="entry name" value="Glyco_trans_2-like"/>
</dbReference>
<name>A0A1I2GUR1_9BACT</name>
<sequence>MKDTPLISCVIPTYNRSQKVIQAIESVLGQSYLNLEVLVVDDQSKDDTKQVVEKLAQGNPRIKYFYNPSKGANNARNHGIKNAQGEFIAMLDDDDLWDKLKLEKQLQAFNKLDSNYGVVYCTFARKKNNGKILRTHPSRFSSSKNGNILKRLLKRNFITTSTILVKTEVFKKSGLFNPRYKSFQDWELLTRIARDYYFYHIPEVLVNVYESGDSITLDKHGRVITKYMHLKQFLDLYEGQPKLLSKRYSSLGFTLFKLKRNGFARLFLKRSLKYNPLNPEALFLLLILSLKRIF</sequence>
<protein>
    <submittedName>
        <fullName evidence="2">Glycosyltransferase involved in cell wall bisynthesis</fullName>
    </submittedName>
</protein>